<dbReference type="PANTHER" id="PTHR24291:SF189">
    <property type="entry name" value="CYTOCHROME P450 4C3-RELATED"/>
    <property type="match status" value="1"/>
</dbReference>
<dbReference type="InterPro" id="IPR036396">
    <property type="entry name" value="Cyt_P450_sf"/>
</dbReference>
<evidence type="ECO:0000256" key="4">
    <source>
        <dbReference type="ARBA" id="ARBA00004406"/>
    </source>
</evidence>
<proteinExistence type="inferred from homology"/>
<organism evidence="15 16">
    <name type="scientific">Anopheles albimanus</name>
    <name type="common">New world malaria mosquito</name>
    <dbReference type="NCBI Taxonomy" id="7167"/>
    <lineage>
        <taxon>Eukaryota</taxon>
        <taxon>Metazoa</taxon>
        <taxon>Ecdysozoa</taxon>
        <taxon>Arthropoda</taxon>
        <taxon>Hexapoda</taxon>
        <taxon>Insecta</taxon>
        <taxon>Pterygota</taxon>
        <taxon>Neoptera</taxon>
        <taxon>Endopterygota</taxon>
        <taxon>Diptera</taxon>
        <taxon>Nematocera</taxon>
        <taxon>Culicoidea</taxon>
        <taxon>Culicidae</taxon>
        <taxon>Anophelinae</taxon>
        <taxon>Anopheles</taxon>
    </lineage>
</organism>
<comment type="function">
    <text evidence="2">May be involved in the metabolism of insect hormones and in the breakdown of synthetic insecticides.</text>
</comment>
<name>A0A182FAN8_ANOAL</name>
<comment type="cofactor">
    <cofactor evidence="1">
        <name>heme</name>
        <dbReference type="ChEBI" id="CHEBI:30413"/>
    </cofactor>
</comment>
<reference evidence="15 16" key="1">
    <citation type="journal article" date="2017" name="G3 (Bethesda)">
        <title>The Physical Genome Mapping of Anopheles albimanus Corrected Scaffold Misassemblies and Identified Interarm Rearrangements in Genus Anopheles.</title>
        <authorList>
            <person name="Artemov G.N."/>
            <person name="Peery A.N."/>
            <person name="Jiang X."/>
            <person name="Tu Z."/>
            <person name="Stegniy V.N."/>
            <person name="Sharakhova M.V."/>
            <person name="Sharakhov I.V."/>
        </authorList>
    </citation>
    <scope>NUCLEOTIDE SEQUENCE [LARGE SCALE GENOMIC DNA]</scope>
    <source>
        <strain evidence="15 16">ALBI9_A</strain>
    </source>
</reference>
<evidence type="ECO:0000256" key="11">
    <source>
        <dbReference type="ARBA" id="ARBA00023004"/>
    </source>
</evidence>
<evidence type="ECO:0000313" key="15">
    <source>
        <dbReference type="EnsemblMetazoa" id="AALB003568-PA"/>
    </source>
</evidence>
<dbReference type="VEuPathDB" id="VectorBase:AALB20_030422"/>
<evidence type="ECO:0000256" key="14">
    <source>
        <dbReference type="RuleBase" id="RU000461"/>
    </source>
</evidence>
<dbReference type="VEuPathDB" id="VectorBase:AALB003568"/>
<comment type="similarity">
    <text evidence="5 14">Belongs to the cytochrome P450 family.</text>
</comment>
<keyword evidence="7 14" id="KW-0479">Metal-binding</keyword>
<dbReference type="GO" id="GO:0016705">
    <property type="term" value="F:oxidoreductase activity, acting on paired donors, with incorporation or reduction of molecular oxygen"/>
    <property type="evidence" value="ECO:0007669"/>
    <property type="project" value="InterPro"/>
</dbReference>
<dbReference type="InterPro" id="IPR017972">
    <property type="entry name" value="Cyt_P450_CS"/>
</dbReference>
<dbReference type="EnsemblMetazoa" id="AALB003568-RA">
    <property type="protein sequence ID" value="AALB003568-PA"/>
    <property type="gene ID" value="AALB003568"/>
</dbReference>
<dbReference type="PRINTS" id="PR00385">
    <property type="entry name" value="P450"/>
</dbReference>
<dbReference type="SUPFAM" id="SSF48264">
    <property type="entry name" value="Cytochrome P450"/>
    <property type="match status" value="2"/>
</dbReference>
<evidence type="ECO:0000256" key="8">
    <source>
        <dbReference type="ARBA" id="ARBA00022824"/>
    </source>
</evidence>
<protein>
    <submittedName>
        <fullName evidence="15">Uncharacterized protein</fullName>
    </submittedName>
</protein>
<comment type="subcellular location">
    <subcellularLocation>
        <location evidence="4">Endoplasmic reticulum membrane</location>
        <topology evidence="4">Peripheral membrane protein</topology>
    </subcellularLocation>
    <subcellularLocation>
        <location evidence="3">Microsome membrane</location>
        <topology evidence="3">Peripheral membrane protein</topology>
    </subcellularLocation>
</comment>
<dbReference type="STRING" id="7167.A0A182FAN8"/>
<evidence type="ECO:0000256" key="3">
    <source>
        <dbReference type="ARBA" id="ARBA00004174"/>
    </source>
</evidence>
<evidence type="ECO:0000256" key="1">
    <source>
        <dbReference type="ARBA" id="ARBA00001971"/>
    </source>
</evidence>
<evidence type="ECO:0000256" key="12">
    <source>
        <dbReference type="ARBA" id="ARBA00023033"/>
    </source>
</evidence>
<dbReference type="GO" id="GO:0020037">
    <property type="term" value="F:heme binding"/>
    <property type="evidence" value="ECO:0007669"/>
    <property type="project" value="InterPro"/>
</dbReference>
<dbReference type="AlphaFoldDB" id="A0A182FAN8"/>
<accession>A0A182FAN8</accession>
<dbReference type="InterPro" id="IPR050196">
    <property type="entry name" value="Cytochrome_P450_Monoox"/>
</dbReference>
<keyword evidence="9" id="KW-0492">Microsome</keyword>
<dbReference type="Gene3D" id="1.10.630.10">
    <property type="entry name" value="Cytochrome P450"/>
    <property type="match status" value="3"/>
</dbReference>
<keyword evidence="8" id="KW-0256">Endoplasmic reticulum</keyword>
<dbReference type="GO" id="GO:0005789">
    <property type="term" value="C:endoplasmic reticulum membrane"/>
    <property type="evidence" value="ECO:0007669"/>
    <property type="project" value="UniProtKB-SubCell"/>
</dbReference>
<dbReference type="PROSITE" id="PS00086">
    <property type="entry name" value="CYTOCHROME_P450"/>
    <property type="match status" value="2"/>
</dbReference>
<sequence length="524" mass="60398">MPFSAGSRNCIGGRYAMIGMKIMLSYIVRRFRMSTKQTMTDMRFRFDLTLKLESDYESSVFGVYTRMMFFLWSLILVLALVVWLVNVLLQNSFRFGTHLPRMEPYYPIIGNGLVFFGKSGNEMFDAFIKPFAEFEGWFQMWLGPKLVVSTSHPDIMQAVLMHPDCLEKPFIYDFAKLEHGLFGVEEDSFKNSHIDLKFLVLSTDHTWKSQRKALNPSFNVRILNSFIPVFIKCSNLLVNNLEKAVDQGGKMVSVLPYISKCTLEMVCGTTIGCDVLERSGKDTLLHNIDRCFELVAKRTVSVHQYADVLYRFMKDCAEEAQCRTLGCKYIDKIVELAKNQIKNVEDIESQEDFKKPQIFVNQLLSVKHNGNPFTDEEIAHNIYTIIVAESLRLAPSGPNIARQTMRDVEVGGLLIPSGNMIWLSIYAMHRRKDIWGPDADRFDPDRFLPERSDGRNANAFMPFSSGSRNCIGIRYAMIGMKIMLSYIVRRFRMSTKQTMADLRFRLDMTLKLDSGYDIFLERRL</sequence>
<keyword evidence="13" id="KW-0472">Membrane</keyword>
<evidence type="ECO:0000256" key="5">
    <source>
        <dbReference type="ARBA" id="ARBA00010617"/>
    </source>
</evidence>
<dbReference type="PANTHER" id="PTHR24291">
    <property type="entry name" value="CYTOCHROME P450 FAMILY 4"/>
    <property type="match status" value="1"/>
</dbReference>
<evidence type="ECO:0000256" key="10">
    <source>
        <dbReference type="ARBA" id="ARBA00023002"/>
    </source>
</evidence>
<keyword evidence="16" id="KW-1185">Reference proteome</keyword>
<dbReference type="VEuPathDB" id="VectorBase:AALB20_033830"/>
<evidence type="ECO:0000256" key="6">
    <source>
        <dbReference type="ARBA" id="ARBA00022617"/>
    </source>
</evidence>
<keyword evidence="10 14" id="KW-0560">Oxidoreductase</keyword>
<evidence type="ECO:0000256" key="7">
    <source>
        <dbReference type="ARBA" id="ARBA00022723"/>
    </source>
</evidence>
<dbReference type="Pfam" id="PF00067">
    <property type="entry name" value="p450"/>
    <property type="match status" value="2"/>
</dbReference>
<dbReference type="InterPro" id="IPR001128">
    <property type="entry name" value="Cyt_P450"/>
</dbReference>
<keyword evidence="6 14" id="KW-0349">Heme</keyword>
<evidence type="ECO:0000256" key="9">
    <source>
        <dbReference type="ARBA" id="ARBA00022848"/>
    </source>
</evidence>
<evidence type="ECO:0000256" key="13">
    <source>
        <dbReference type="ARBA" id="ARBA00023136"/>
    </source>
</evidence>
<keyword evidence="11 14" id="KW-0408">Iron</keyword>
<evidence type="ECO:0000313" key="16">
    <source>
        <dbReference type="Proteomes" id="UP000069272"/>
    </source>
</evidence>
<dbReference type="GO" id="GO:0004497">
    <property type="term" value="F:monooxygenase activity"/>
    <property type="evidence" value="ECO:0007669"/>
    <property type="project" value="UniProtKB-KW"/>
</dbReference>
<keyword evidence="12 14" id="KW-0503">Monooxygenase</keyword>
<evidence type="ECO:0000256" key="2">
    <source>
        <dbReference type="ARBA" id="ARBA00003690"/>
    </source>
</evidence>
<reference evidence="15" key="2">
    <citation type="submission" date="2022-08" db="UniProtKB">
        <authorList>
            <consortium name="EnsemblMetazoa"/>
        </authorList>
    </citation>
    <scope>IDENTIFICATION</scope>
    <source>
        <strain evidence="15">STECLA/ALBI9_A</strain>
    </source>
</reference>
<dbReference type="GO" id="GO:0005506">
    <property type="term" value="F:iron ion binding"/>
    <property type="evidence" value="ECO:0007669"/>
    <property type="project" value="InterPro"/>
</dbReference>
<dbReference type="Proteomes" id="UP000069272">
    <property type="component" value="Chromosome 2R"/>
</dbReference>